<dbReference type="EMBL" id="CAJNXB010001247">
    <property type="protein sequence ID" value="CAF3149342.1"/>
    <property type="molecule type" value="Genomic_DNA"/>
</dbReference>
<dbReference type="Pfam" id="PF09302">
    <property type="entry name" value="XLF"/>
    <property type="match status" value="1"/>
</dbReference>
<evidence type="ECO:0000313" key="2">
    <source>
        <dbReference type="EMBL" id="CAF3149342.1"/>
    </source>
</evidence>
<evidence type="ECO:0000313" key="3">
    <source>
        <dbReference type="EMBL" id="CAF3350106.1"/>
    </source>
</evidence>
<dbReference type="Proteomes" id="UP000663865">
    <property type="component" value="Unassembled WGS sequence"/>
</dbReference>
<organism evidence="2 4">
    <name type="scientific">Rotaria socialis</name>
    <dbReference type="NCBI Taxonomy" id="392032"/>
    <lineage>
        <taxon>Eukaryota</taxon>
        <taxon>Metazoa</taxon>
        <taxon>Spiralia</taxon>
        <taxon>Gnathifera</taxon>
        <taxon>Rotifera</taxon>
        <taxon>Eurotatoria</taxon>
        <taxon>Bdelloidea</taxon>
        <taxon>Philodinida</taxon>
        <taxon>Philodinidae</taxon>
        <taxon>Rotaria</taxon>
    </lineage>
</organism>
<dbReference type="OrthoDB" id="10012738at2759"/>
<dbReference type="GO" id="GO:0006302">
    <property type="term" value="P:double-strand break repair"/>
    <property type="evidence" value="ECO:0007669"/>
    <property type="project" value="InterPro"/>
</dbReference>
<dbReference type="AlphaFoldDB" id="A0A817P5K3"/>
<evidence type="ECO:0000259" key="1">
    <source>
        <dbReference type="Pfam" id="PF09302"/>
    </source>
</evidence>
<accession>A0A817P5K3</accession>
<name>A0A817P5K3_9BILA</name>
<reference evidence="2" key="1">
    <citation type="submission" date="2021-02" db="EMBL/GenBank/DDBJ databases">
        <authorList>
            <person name="Nowell W R."/>
        </authorList>
    </citation>
    <scope>NUCLEOTIDE SEQUENCE</scope>
</reference>
<dbReference type="EMBL" id="CAJNYV010000175">
    <property type="protein sequence ID" value="CAF3350106.1"/>
    <property type="molecule type" value="Genomic_DNA"/>
</dbReference>
<gene>
    <name evidence="3" type="ORF">KIK155_LOCUS3524</name>
    <name evidence="2" type="ORF">TIS948_LOCUS9615</name>
</gene>
<proteinExistence type="predicted"/>
<dbReference type="GO" id="GO:0005634">
    <property type="term" value="C:nucleus"/>
    <property type="evidence" value="ECO:0007669"/>
    <property type="project" value="InterPro"/>
</dbReference>
<feature type="domain" description="XLF-like N-terminal" evidence="1">
    <location>
        <begin position="57"/>
        <end position="162"/>
    </location>
</feature>
<sequence>MKKTRNIGGFQWILCQKDMSFEDFASTYTRSFGQTPIRIIRMSSPLTAYSGSNDQPYRHLVLLCQPHFTSKSISIAFYLNGTAYFEYLTEDKIRQRLQLLNNSRRTPFHCDNLESILSRFKTMLSTDAMKQDNNELHAKLLSERLLSIEIYQDDLKFKFRCDERPQLFEQHYVRQLLIQVNELSQRQAYLCELLEHKDQLPQFDAKLFLNTPTTLDDDEEDSDEDDEILSSSTTGRLWKTAFGRRDGSQFLDICLLKKAYIKTLEEMSDDDHDEAEEEEKKDLDTISSIVDTLVDQTVVRIDQQNDDDEIVLAERIGKRSLTTSTVNFESGTQKIKRLRSTTASANVSI</sequence>
<comment type="caution">
    <text evidence="2">The sequence shown here is derived from an EMBL/GenBank/DDBJ whole genome shotgun (WGS) entry which is preliminary data.</text>
</comment>
<dbReference type="Proteomes" id="UP000663825">
    <property type="component" value="Unassembled WGS sequence"/>
</dbReference>
<dbReference type="InterPro" id="IPR015381">
    <property type="entry name" value="XLF-like_N"/>
</dbReference>
<evidence type="ECO:0000313" key="4">
    <source>
        <dbReference type="Proteomes" id="UP000663825"/>
    </source>
</evidence>
<protein>
    <recommendedName>
        <fullName evidence="1">XLF-like N-terminal domain-containing protein</fullName>
    </recommendedName>
</protein>